<dbReference type="PANTHER" id="PTHR37841">
    <property type="entry name" value="GLR2918 PROTEIN"/>
    <property type="match status" value="1"/>
</dbReference>
<evidence type="ECO:0000259" key="1">
    <source>
        <dbReference type="Pfam" id="PF07833"/>
    </source>
</evidence>
<dbReference type="Proteomes" id="UP001597448">
    <property type="component" value="Unassembled WGS sequence"/>
</dbReference>
<sequence length="457" mass="49916">MSKPIKVLFSFFLVIFFIAMVSKESALAKNGIRVILYGNPIQEKHSPIMKNNTVLVPFKGIFEKLGFNVSYDSASKTISGQKTGTTIKLVINQNTAWINDTPTILQVAPQIIDGATFVPLRFIGEASRLEVKWYGDSQIVSLYSKQNLFPVSRGGKFGYIDAEGKIVIDYQAKFTDAYAFNEGLAIVYSNAKFDGFINQQGNKVIPKGNYYDAKEFSEGLAAYRTLKTATDFAVSNYGYLDLTGTSVIKPQFKKANNFSEGLAAVQVGSGYGYINSSGKMVIKAQYNSAEDFSEGAALVTINGTSHYIDKKGKFLFNSSYKNGESFSEGLAAVKAGANYGFIDKKGKLVIPAKYEEVHSFSEGLAAVKVNGKSGYIDNKGKLIIPNQFDAASDFHEGLAVAESGGKTGFINKTGAWVIQPTLDWAGRFSKGLSYAYSVDGEVYINKNGQIVWKRSQP</sequence>
<dbReference type="SUPFAM" id="SSF55383">
    <property type="entry name" value="Copper amine oxidase, domain N"/>
    <property type="match status" value="1"/>
</dbReference>
<dbReference type="SUPFAM" id="SSF69360">
    <property type="entry name" value="Cell wall binding repeat"/>
    <property type="match status" value="2"/>
</dbReference>
<dbReference type="EMBL" id="JBHUKY010000034">
    <property type="protein sequence ID" value="MFD2412414.1"/>
    <property type="molecule type" value="Genomic_DNA"/>
</dbReference>
<proteinExistence type="predicted"/>
<feature type="domain" description="Copper amine oxidase-like N-terminal" evidence="1">
    <location>
        <begin position="38"/>
        <end position="141"/>
    </location>
</feature>
<dbReference type="RefSeq" id="WP_209989264.1">
    <property type="nucleotide sequence ID" value="NZ_JBHUKY010000034.1"/>
</dbReference>
<evidence type="ECO:0000313" key="3">
    <source>
        <dbReference type="Proteomes" id="UP001597448"/>
    </source>
</evidence>
<name>A0ABW5FCI0_9BACL</name>
<dbReference type="InterPro" id="IPR032774">
    <property type="entry name" value="WG_beta_rep"/>
</dbReference>
<dbReference type="Pfam" id="PF07833">
    <property type="entry name" value="Cu_amine_oxidN1"/>
    <property type="match status" value="1"/>
</dbReference>
<dbReference type="InterPro" id="IPR012854">
    <property type="entry name" value="Cu_amine_oxidase-like_N"/>
</dbReference>
<organism evidence="2 3">
    <name type="scientific">Paenibacillus rhizoplanae</name>
    <dbReference type="NCBI Taxonomy" id="1917181"/>
    <lineage>
        <taxon>Bacteria</taxon>
        <taxon>Bacillati</taxon>
        <taxon>Bacillota</taxon>
        <taxon>Bacilli</taxon>
        <taxon>Bacillales</taxon>
        <taxon>Paenibacillaceae</taxon>
        <taxon>Paenibacillus</taxon>
    </lineage>
</organism>
<dbReference type="Pfam" id="PF14903">
    <property type="entry name" value="WG_beta_rep"/>
    <property type="match status" value="8"/>
</dbReference>
<dbReference type="Gene3D" id="3.30.457.10">
    <property type="entry name" value="Copper amine oxidase-like, N-terminal domain"/>
    <property type="match status" value="1"/>
</dbReference>
<protein>
    <submittedName>
        <fullName evidence="2">WG repeat-containing protein</fullName>
    </submittedName>
</protein>
<dbReference type="InterPro" id="IPR036582">
    <property type="entry name" value="Mao_N_sf"/>
</dbReference>
<keyword evidence="3" id="KW-1185">Reference proteome</keyword>
<accession>A0ABW5FCI0</accession>
<dbReference type="PANTHER" id="PTHR37841:SF1">
    <property type="entry name" value="DUF3298 DOMAIN-CONTAINING PROTEIN"/>
    <property type="match status" value="1"/>
</dbReference>
<comment type="caution">
    <text evidence="2">The sequence shown here is derived from an EMBL/GenBank/DDBJ whole genome shotgun (WGS) entry which is preliminary data.</text>
</comment>
<reference evidence="3" key="1">
    <citation type="journal article" date="2019" name="Int. J. Syst. Evol. Microbiol.">
        <title>The Global Catalogue of Microorganisms (GCM) 10K type strain sequencing project: providing services to taxonomists for standard genome sequencing and annotation.</title>
        <authorList>
            <consortium name="The Broad Institute Genomics Platform"/>
            <consortium name="The Broad Institute Genome Sequencing Center for Infectious Disease"/>
            <person name="Wu L."/>
            <person name="Ma J."/>
        </authorList>
    </citation>
    <scope>NUCLEOTIDE SEQUENCE [LARGE SCALE GENOMIC DNA]</scope>
    <source>
        <strain evidence="3">CCM 8725</strain>
    </source>
</reference>
<evidence type="ECO:0000313" key="2">
    <source>
        <dbReference type="EMBL" id="MFD2412414.1"/>
    </source>
</evidence>
<gene>
    <name evidence="2" type="ORF">ACFSX3_21215</name>
</gene>